<dbReference type="AlphaFoldDB" id="A0A2Z2MNK3"/>
<gene>
    <name evidence="2" type="ORF">A3L11_02880</name>
</gene>
<evidence type="ECO:0000313" key="2">
    <source>
        <dbReference type="EMBL" id="ASJ08227.1"/>
    </source>
</evidence>
<dbReference type="OrthoDB" id="350962at2157"/>
<evidence type="ECO:0008006" key="4">
    <source>
        <dbReference type="Google" id="ProtNLM"/>
    </source>
</evidence>
<dbReference type="EMBL" id="CP015103">
    <property type="protein sequence ID" value="ASJ08227.1"/>
    <property type="molecule type" value="Genomic_DNA"/>
</dbReference>
<dbReference type="Gene3D" id="3.40.50.300">
    <property type="entry name" value="P-loop containing nucleotide triphosphate hydrolases"/>
    <property type="match status" value="1"/>
</dbReference>
<name>A0A2Z2MNK3_9EURY</name>
<dbReference type="PANTHER" id="PTHR10605:SF56">
    <property type="entry name" value="BIFUNCTIONAL HEPARAN SULFATE N-DEACETYLASE_N-SULFOTRANSFERASE"/>
    <property type="match status" value="1"/>
</dbReference>
<evidence type="ECO:0000313" key="3">
    <source>
        <dbReference type="Proteomes" id="UP000250125"/>
    </source>
</evidence>
<sequence length="305" mass="36101">MEARPNFIIPGAGRSGTTALASYLDQHPEVFISKLKEPNFFSENYYLGIDWYVSLFRDSAEFGRFELLRYFTKRLAGTERVFGEASTNYLIHPDAPKRIHNFNPEMKFIFMLRDPAERAYSSYKYAVQYDGLDRPFEEIIRLGDIDEIQEYFDIKSSLYHTNISRFLDYFPRERMLFVIFEEFVRNPEGELKRILRFLGVDESFEFDPSKVNQNAAVPPVSTKLQKLIHRIDKARRLDDNIVKFALLTGLKEVGNWVNHSLVRKKFPRLNPELREYMYREYFAGEVEGLEKILGRELKMWGKRPR</sequence>
<dbReference type="InterPro" id="IPR027417">
    <property type="entry name" value="P-loop_NTPase"/>
</dbReference>
<dbReference type="Pfam" id="PF13469">
    <property type="entry name" value="Sulfotransfer_3"/>
    <property type="match status" value="1"/>
</dbReference>
<reference evidence="2 3" key="1">
    <citation type="submission" date="2016-04" db="EMBL/GenBank/DDBJ databases">
        <title>Complete genome sequence of Thermococcus siculi type strain RG-20.</title>
        <authorList>
            <person name="Oger P.M."/>
        </authorList>
    </citation>
    <scope>NUCLEOTIDE SEQUENCE [LARGE SCALE GENOMIC DNA]</scope>
    <source>
        <strain evidence="2 3">RG-20</strain>
    </source>
</reference>
<organism evidence="2 3">
    <name type="scientific">Thermococcus siculi</name>
    <dbReference type="NCBI Taxonomy" id="72803"/>
    <lineage>
        <taxon>Archaea</taxon>
        <taxon>Methanobacteriati</taxon>
        <taxon>Methanobacteriota</taxon>
        <taxon>Thermococci</taxon>
        <taxon>Thermococcales</taxon>
        <taxon>Thermococcaceae</taxon>
        <taxon>Thermococcus</taxon>
    </lineage>
</organism>
<dbReference type="PANTHER" id="PTHR10605">
    <property type="entry name" value="HEPARAN SULFATE SULFOTRANSFERASE"/>
    <property type="match status" value="1"/>
</dbReference>
<evidence type="ECO:0000256" key="1">
    <source>
        <dbReference type="ARBA" id="ARBA00022679"/>
    </source>
</evidence>
<proteinExistence type="predicted"/>
<dbReference type="Proteomes" id="UP000250125">
    <property type="component" value="Chromosome"/>
</dbReference>
<accession>A0A2Z2MNK3</accession>
<dbReference type="InterPro" id="IPR037359">
    <property type="entry name" value="NST/OST"/>
</dbReference>
<dbReference type="GO" id="GO:0008146">
    <property type="term" value="F:sulfotransferase activity"/>
    <property type="evidence" value="ECO:0007669"/>
    <property type="project" value="InterPro"/>
</dbReference>
<dbReference type="GeneID" id="33317148"/>
<dbReference type="RefSeq" id="WP_088855466.1">
    <property type="nucleotide sequence ID" value="NZ_CP015103.1"/>
</dbReference>
<dbReference type="KEGG" id="tsl:A3L11_02880"/>
<dbReference type="SUPFAM" id="SSF52540">
    <property type="entry name" value="P-loop containing nucleoside triphosphate hydrolases"/>
    <property type="match status" value="1"/>
</dbReference>
<keyword evidence="1" id="KW-0808">Transferase</keyword>
<protein>
    <recommendedName>
        <fullName evidence="4">Sulfotransferase</fullName>
    </recommendedName>
</protein>
<keyword evidence="3" id="KW-1185">Reference proteome</keyword>